<dbReference type="EMBL" id="KQ241615">
    <property type="protein sequence ID" value="KNC87298.1"/>
    <property type="molecule type" value="Genomic_DNA"/>
</dbReference>
<dbReference type="Proteomes" id="UP000054560">
    <property type="component" value="Unassembled WGS sequence"/>
</dbReference>
<keyword evidence="3" id="KW-1185">Reference proteome</keyword>
<evidence type="ECO:0000256" key="1">
    <source>
        <dbReference type="SAM" id="Phobius"/>
    </source>
</evidence>
<protein>
    <submittedName>
        <fullName evidence="2">Uncharacterized protein</fullName>
    </submittedName>
</protein>
<name>A0A0L0GG78_9EUKA</name>
<dbReference type="RefSeq" id="XP_014161200.1">
    <property type="nucleotide sequence ID" value="XM_014305725.1"/>
</dbReference>
<dbReference type="AlphaFoldDB" id="A0A0L0GG78"/>
<feature type="transmembrane region" description="Helical" evidence="1">
    <location>
        <begin position="117"/>
        <end position="136"/>
    </location>
</feature>
<proteinExistence type="predicted"/>
<organism evidence="2 3">
    <name type="scientific">Sphaeroforma arctica JP610</name>
    <dbReference type="NCBI Taxonomy" id="667725"/>
    <lineage>
        <taxon>Eukaryota</taxon>
        <taxon>Ichthyosporea</taxon>
        <taxon>Ichthyophonida</taxon>
        <taxon>Sphaeroforma</taxon>
    </lineage>
</organism>
<feature type="transmembrane region" description="Helical" evidence="1">
    <location>
        <begin position="53"/>
        <end position="71"/>
    </location>
</feature>
<dbReference type="Pfam" id="PF08570">
    <property type="entry name" value="DUF1761"/>
    <property type="match status" value="1"/>
</dbReference>
<evidence type="ECO:0000313" key="3">
    <source>
        <dbReference type="Proteomes" id="UP000054560"/>
    </source>
</evidence>
<dbReference type="GeneID" id="25901083"/>
<sequence>MAISFSDIIGAGLASNVIGAIWYGPLFGEIFIGAMNKEKKSTTWAEESMERKGFVKLLLMELFLGTLQAWALSHGDMSNYSSAISTGLWMTICFQIPATISSSTWEDRPVIVTVMNVAKNALVLVLQAALLCYLSSMDKAPCCAGTDTEVLEG</sequence>
<keyword evidence="1" id="KW-1133">Transmembrane helix</keyword>
<feature type="transmembrane region" description="Helical" evidence="1">
    <location>
        <begin position="12"/>
        <end position="32"/>
    </location>
</feature>
<evidence type="ECO:0000313" key="2">
    <source>
        <dbReference type="EMBL" id="KNC87298.1"/>
    </source>
</evidence>
<dbReference type="InterPro" id="IPR013879">
    <property type="entry name" value="DUF1761"/>
</dbReference>
<accession>A0A0L0GG78</accession>
<keyword evidence="1" id="KW-0812">Transmembrane</keyword>
<reference evidence="2 3" key="1">
    <citation type="submission" date="2011-02" db="EMBL/GenBank/DDBJ databases">
        <title>The Genome Sequence of Sphaeroforma arctica JP610.</title>
        <authorList>
            <consortium name="The Broad Institute Genome Sequencing Platform"/>
            <person name="Russ C."/>
            <person name="Cuomo C."/>
            <person name="Young S.K."/>
            <person name="Zeng Q."/>
            <person name="Gargeya S."/>
            <person name="Alvarado L."/>
            <person name="Berlin A."/>
            <person name="Chapman S.B."/>
            <person name="Chen Z."/>
            <person name="Freedman E."/>
            <person name="Gellesch M."/>
            <person name="Goldberg J."/>
            <person name="Griggs A."/>
            <person name="Gujja S."/>
            <person name="Heilman E."/>
            <person name="Heiman D."/>
            <person name="Howarth C."/>
            <person name="Mehta T."/>
            <person name="Neiman D."/>
            <person name="Pearson M."/>
            <person name="Roberts A."/>
            <person name="Saif S."/>
            <person name="Shea T."/>
            <person name="Shenoy N."/>
            <person name="Sisk P."/>
            <person name="Stolte C."/>
            <person name="Sykes S."/>
            <person name="White J."/>
            <person name="Yandava C."/>
            <person name="Burger G."/>
            <person name="Gray M.W."/>
            <person name="Holland P.W.H."/>
            <person name="King N."/>
            <person name="Lang F.B.F."/>
            <person name="Roger A.J."/>
            <person name="Ruiz-Trillo I."/>
            <person name="Haas B."/>
            <person name="Nusbaum C."/>
            <person name="Birren B."/>
        </authorList>
    </citation>
    <scope>NUCLEOTIDE SEQUENCE [LARGE SCALE GENOMIC DNA]</scope>
    <source>
        <strain evidence="2 3">JP610</strain>
    </source>
</reference>
<dbReference type="OrthoDB" id="2344991at2759"/>
<gene>
    <name evidence="2" type="ORF">SARC_00579</name>
</gene>
<keyword evidence="1" id="KW-0472">Membrane</keyword>